<evidence type="ECO:0000256" key="16">
    <source>
        <dbReference type="SAM" id="Phobius"/>
    </source>
</evidence>
<feature type="transmembrane region" description="Helical" evidence="16">
    <location>
        <begin position="113"/>
        <end position="129"/>
    </location>
</feature>
<dbReference type="GO" id="GO:0015648">
    <property type="term" value="F:lipid-linked peptidoglycan transporter activity"/>
    <property type="evidence" value="ECO:0007669"/>
    <property type="project" value="TreeGrafter"/>
</dbReference>
<feature type="transmembrane region" description="Helical" evidence="16">
    <location>
        <begin position="75"/>
        <end position="93"/>
    </location>
</feature>
<reference evidence="17 18" key="1">
    <citation type="journal article" date="2015" name="Nature">
        <title>rRNA introns, odd ribosomes, and small enigmatic genomes across a large radiation of phyla.</title>
        <authorList>
            <person name="Brown C.T."/>
            <person name="Hug L.A."/>
            <person name="Thomas B.C."/>
            <person name="Sharon I."/>
            <person name="Castelle C.J."/>
            <person name="Singh A."/>
            <person name="Wilkins M.J."/>
            <person name="Williams K.H."/>
            <person name="Banfield J.F."/>
        </authorList>
    </citation>
    <scope>NUCLEOTIDE SEQUENCE [LARGE SCALE GENOMIC DNA]</scope>
</reference>
<evidence type="ECO:0000256" key="5">
    <source>
        <dbReference type="ARBA" id="ARBA00022960"/>
    </source>
</evidence>
<dbReference type="GO" id="GO:0009252">
    <property type="term" value="P:peptidoglycan biosynthetic process"/>
    <property type="evidence" value="ECO:0007669"/>
    <property type="project" value="UniProtKB-KW"/>
</dbReference>
<dbReference type="GO" id="GO:0005886">
    <property type="term" value="C:plasma membrane"/>
    <property type="evidence" value="ECO:0007669"/>
    <property type="project" value="TreeGrafter"/>
</dbReference>
<keyword evidence="6" id="KW-0573">Peptidoglycan synthesis</keyword>
<evidence type="ECO:0000256" key="14">
    <source>
        <dbReference type="ARBA" id="ARBA00044770"/>
    </source>
</evidence>
<dbReference type="GO" id="GO:0008955">
    <property type="term" value="F:peptidoglycan glycosyltransferase activity"/>
    <property type="evidence" value="ECO:0007669"/>
    <property type="project" value="UniProtKB-EC"/>
</dbReference>
<protein>
    <recommendedName>
        <fullName evidence="12">Probable peptidoglycan glycosyltransferase FtsW</fullName>
        <ecNumber evidence="14">2.4.99.28</ecNumber>
    </recommendedName>
    <alternativeName>
        <fullName evidence="13">Cell division protein FtsW</fullName>
    </alternativeName>
    <alternativeName>
        <fullName evidence="10">Cell wall polymerase</fullName>
    </alternativeName>
    <alternativeName>
        <fullName evidence="9">Peptidoglycan polymerase</fullName>
    </alternativeName>
</protein>
<evidence type="ECO:0000256" key="9">
    <source>
        <dbReference type="ARBA" id="ARBA00032370"/>
    </source>
</evidence>
<evidence type="ECO:0000256" key="11">
    <source>
        <dbReference type="ARBA" id="ARBA00038053"/>
    </source>
</evidence>
<comment type="subcellular location">
    <subcellularLocation>
        <location evidence="1">Membrane</location>
        <topology evidence="1">Multi-pass membrane protein</topology>
    </subcellularLocation>
</comment>
<dbReference type="Pfam" id="PF01098">
    <property type="entry name" value="FTSW_RODA_SPOVE"/>
    <property type="match status" value="1"/>
</dbReference>
<dbReference type="PANTHER" id="PTHR30474:SF2">
    <property type="entry name" value="PEPTIDOGLYCAN GLYCOSYLTRANSFERASE FTSW-RELATED"/>
    <property type="match status" value="1"/>
</dbReference>
<gene>
    <name evidence="17" type="ORF">UY81_C0071G0006</name>
</gene>
<keyword evidence="5" id="KW-0133">Cell shape</keyword>
<evidence type="ECO:0000256" key="7">
    <source>
        <dbReference type="ARBA" id="ARBA00022989"/>
    </source>
</evidence>
<name>A0A0G1XUB5_9BACT</name>
<keyword evidence="8 16" id="KW-0472">Membrane</keyword>
<feature type="transmembrane region" description="Helical" evidence="16">
    <location>
        <begin position="305"/>
        <end position="328"/>
    </location>
</feature>
<comment type="catalytic activity">
    <reaction evidence="15">
        <text>[GlcNAc-(1-&gt;4)-Mur2Ac(oyl-L-Ala-gamma-D-Glu-L-Lys-D-Ala-D-Ala)](n)-di-trans,octa-cis-undecaprenyl diphosphate + beta-D-GlcNAc-(1-&gt;4)-Mur2Ac(oyl-L-Ala-gamma-D-Glu-L-Lys-D-Ala-D-Ala)-di-trans,octa-cis-undecaprenyl diphosphate = [GlcNAc-(1-&gt;4)-Mur2Ac(oyl-L-Ala-gamma-D-Glu-L-Lys-D-Ala-D-Ala)](n+1)-di-trans,octa-cis-undecaprenyl diphosphate + di-trans,octa-cis-undecaprenyl diphosphate + H(+)</text>
        <dbReference type="Rhea" id="RHEA:23708"/>
        <dbReference type="Rhea" id="RHEA-COMP:9602"/>
        <dbReference type="Rhea" id="RHEA-COMP:9603"/>
        <dbReference type="ChEBI" id="CHEBI:15378"/>
        <dbReference type="ChEBI" id="CHEBI:58405"/>
        <dbReference type="ChEBI" id="CHEBI:60033"/>
        <dbReference type="ChEBI" id="CHEBI:78435"/>
        <dbReference type="EC" id="2.4.99.28"/>
    </reaction>
</comment>
<comment type="caution">
    <text evidence="17">The sequence shown here is derived from an EMBL/GenBank/DDBJ whole genome shotgun (WGS) entry which is preliminary data.</text>
</comment>
<dbReference type="GO" id="GO:0051301">
    <property type="term" value="P:cell division"/>
    <property type="evidence" value="ECO:0007669"/>
    <property type="project" value="InterPro"/>
</dbReference>
<dbReference type="EC" id="2.4.99.28" evidence="14"/>
<proteinExistence type="inferred from homology"/>
<feature type="transmembrane region" description="Helical" evidence="16">
    <location>
        <begin position="187"/>
        <end position="204"/>
    </location>
</feature>
<organism evidence="17 18">
    <name type="scientific">Candidatus Giovannonibacteria bacterium GW2011_GWA2_53_7</name>
    <dbReference type="NCBI Taxonomy" id="1618650"/>
    <lineage>
        <taxon>Bacteria</taxon>
        <taxon>Candidatus Giovannoniibacteriota</taxon>
    </lineage>
</organism>
<dbReference type="Proteomes" id="UP000034290">
    <property type="component" value="Unassembled WGS sequence"/>
</dbReference>
<accession>A0A0G1XUB5</accession>
<evidence type="ECO:0000256" key="13">
    <source>
        <dbReference type="ARBA" id="ARBA00041418"/>
    </source>
</evidence>
<dbReference type="AlphaFoldDB" id="A0A0G1XUB5"/>
<evidence type="ECO:0000256" key="4">
    <source>
        <dbReference type="ARBA" id="ARBA00022692"/>
    </source>
</evidence>
<evidence type="ECO:0000256" key="6">
    <source>
        <dbReference type="ARBA" id="ARBA00022984"/>
    </source>
</evidence>
<dbReference type="InterPro" id="IPR001182">
    <property type="entry name" value="FtsW/RodA"/>
</dbReference>
<feature type="transmembrane region" description="Helical" evidence="16">
    <location>
        <begin position="44"/>
        <end position="63"/>
    </location>
</feature>
<evidence type="ECO:0000256" key="3">
    <source>
        <dbReference type="ARBA" id="ARBA00022679"/>
    </source>
</evidence>
<feature type="transmembrane region" description="Helical" evidence="16">
    <location>
        <begin position="164"/>
        <end position="180"/>
    </location>
</feature>
<feature type="transmembrane region" description="Helical" evidence="16">
    <location>
        <begin position="141"/>
        <end position="158"/>
    </location>
</feature>
<evidence type="ECO:0000256" key="10">
    <source>
        <dbReference type="ARBA" id="ARBA00033270"/>
    </source>
</evidence>
<dbReference type="GO" id="GO:0008360">
    <property type="term" value="P:regulation of cell shape"/>
    <property type="evidence" value="ECO:0007669"/>
    <property type="project" value="UniProtKB-KW"/>
</dbReference>
<comment type="similarity">
    <text evidence="11">Belongs to the SEDS family. FtsW subfamily.</text>
</comment>
<feature type="transmembrane region" description="Helical" evidence="16">
    <location>
        <begin position="9"/>
        <end position="32"/>
    </location>
</feature>
<dbReference type="GO" id="GO:0032153">
    <property type="term" value="C:cell division site"/>
    <property type="evidence" value="ECO:0007669"/>
    <property type="project" value="TreeGrafter"/>
</dbReference>
<evidence type="ECO:0000313" key="17">
    <source>
        <dbReference type="EMBL" id="KKW34530.1"/>
    </source>
</evidence>
<evidence type="ECO:0000256" key="15">
    <source>
        <dbReference type="ARBA" id="ARBA00049902"/>
    </source>
</evidence>
<evidence type="ECO:0000256" key="2">
    <source>
        <dbReference type="ARBA" id="ARBA00022676"/>
    </source>
</evidence>
<keyword evidence="3" id="KW-0808">Transferase</keyword>
<keyword evidence="7 16" id="KW-1133">Transmembrane helix</keyword>
<sequence length="366" mass="39560">MQRRPIDRLLLIFFLALLGTGLVIFISAALGVLTRSEDKFQNVIVSQLVLGLGGGTVAFFVALRIPMKFWKQNAFWILIAALFFSLLVFVPGVGMEHGGAKRWLDFRLFNVQPAEFLKFALVLYLAAWFTQFHRKVHSSAWGLYPLLGVLGIAGTILLAQPDTGTFLIGVAAGIAIFLVAGGKWTHFLLMMLGGIILLAGMAYTKPYIMDRITTLIYPSSDPHGSGYQIKQSLIAIGSGGLTGRGFGQSVQKFNYLPEPIGDSVFAVAGEELGFIGTVTLIFLYLLFGLRGLWVAAHAEDRFSGLFAVGLVILIISQSFVNIGSMLALGPLTGVPLVFVSHGGTALLAAMAETGVILNISRHRQNI</sequence>
<evidence type="ECO:0000256" key="12">
    <source>
        <dbReference type="ARBA" id="ARBA00041185"/>
    </source>
</evidence>
<keyword evidence="2" id="KW-0328">Glycosyltransferase</keyword>
<evidence type="ECO:0000313" key="18">
    <source>
        <dbReference type="Proteomes" id="UP000034290"/>
    </source>
</evidence>
<keyword evidence="4 16" id="KW-0812">Transmembrane</keyword>
<feature type="transmembrane region" description="Helical" evidence="16">
    <location>
        <begin position="272"/>
        <end position="293"/>
    </location>
</feature>
<dbReference type="EMBL" id="LCRM01000071">
    <property type="protein sequence ID" value="KKW34530.1"/>
    <property type="molecule type" value="Genomic_DNA"/>
</dbReference>
<evidence type="ECO:0000256" key="8">
    <source>
        <dbReference type="ARBA" id="ARBA00023136"/>
    </source>
</evidence>
<feature type="transmembrane region" description="Helical" evidence="16">
    <location>
        <begin position="334"/>
        <end position="357"/>
    </location>
</feature>
<dbReference type="PANTHER" id="PTHR30474">
    <property type="entry name" value="CELL CYCLE PROTEIN"/>
    <property type="match status" value="1"/>
</dbReference>
<evidence type="ECO:0000256" key="1">
    <source>
        <dbReference type="ARBA" id="ARBA00004141"/>
    </source>
</evidence>